<dbReference type="GO" id="GO:0061630">
    <property type="term" value="F:ubiquitin protein ligase activity"/>
    <property type="evidence" value="ECO:0007669"/>
    <property type="project" value="UniProtKB-EC"/>
</dbReference>
<evidence type="ECO:0000256" key="4">
    <source>
        <dbReference type="ARBA" id="ARBA00022786"/>
    </source>
</evidence>
<accession>A0A7D9EAA9</accession>
<dbReference type="AlphaFoldDB" id="A0A7D9EAA9"/>
<organism evidence="7 8">
    <name type="scientific">Paramuricea clavata</name>
    <name type="common">Red gorgonian</name>
    <name type="synonym">Violescent sea-whip</name>
    <dbReference type="NCBI Taxonomy" id="317549"/>
    <lineage>
        <taxon>Eukaryota</taxon>
        <taxon>Metazoa</taxon>
        <taxon>Cnidaria</taxon>
        <taxon>Anthozoa</taxon>
        <taxon>Octocorallia</taxon>
        <taxon>Malacalcyonacea</taxon>
        <taxon>Plexauridae</taxon>
        <taxon>Paramuricea</taxon>
    </lineage>
</organism>
<dbReference type="Gene3D" id="3.30.2160.10">
    <property type="entry name" value="Hect, E3 ligase catalytic domain"/>
    <property type="match status" value="1"/>
</dbReference>
<dbReference type="InterPro" id="IPR035983">
    <property type="entry name" value="Hect_E3_ubiquitin_ligase"/>
</dbReference>
<dbReference type="PANTHER" id="PTHR45700:SF8">
    <property type="entry name" value="HECT-TYPE E3 UBIQUITIN TRANSFERASE"/>
    <property type="match status" value="1"/>
</dbReference>
<evidence type="ECO:0000256" key="5">
    <source>
        <dbReference type="PROSITE-ProRule" id="PRU00104"/>
    </source>
</evidence>
<dbReference type="InterPro" id="IPR044611">
    <property type="entry name" value="E3A/B/C-like"/>
</dbReference>
<dbReference type="Gene3D" id="3.90.1750.10">
    <property type="entry name" value="Hect, E3 ligase catalytic domains"/>
    <property type="match status" value="1"/>
</dbReference>
<dbReference type="Pfam" id="PF16558">
    <property type="entry name" value="AZUL"/>
    <property type="match status" value="1"/>
</dbReference>
<dbReference type="EMBL" id="CACRXK020005203">
    <property type="protein sequence ID" value="CAB4005435.1"/>
    <property type="molecule type" value="Genomic_DNA"/>
</dbReference>
<dbReference type="InterPro" id="IPR042556">
    <property type="entry name" value="AZUL_sf"/>
</dbReference>
<dbReference type="SMART" id="SM00119">
    <property type="entry name" value="HECTc"/>
    <property type="match status" value="1"/>
</dbReference>
<evidence type="ECO:0000256" key="3">
    <source>
        <dbReference type="ARBA" id="ARBA00022679"/>
    </source>
</evidence>
<evidence type="ECO:0000313" key="7">
    <source>
        <dbReference type="EMBL" id="CAB4005435.1"/>
    </source>
</evidence>
<feature type="domain" description="HECT" evidence="6">
    <location>
        <begin position="732"/>
        <end position="927"/>
    </location>
</feature>
<sequence length="927" mass="104691">MMQSDLKVSSKPPLAATNVLLKKRHSLHAVEPLKRLDHLVRRGSHELIRKEESGSWGNLRLLDSKERSASLAQLKTSGRTLSASNLAALSDSNLSIQVALPQRSYEHTGSKSNLAKQGFEVVVKRYYEQLTVGCGNAKCWNKFCASNGTVAKLNSRLASFVSIELATLGKVYFCKESMQNVRTPLNALSLTNEPKPVSLPNEQNLASLDNEHEPVLLSNEQKPCLLINEHKRDLVTNERKPVLLANDPESVSLTCEQKPVSFLHKFFSSSPFTFLFSNESTLKASKKQRSGSLSDVRRTLTISGSESSLKLNTTKNDGEKQKSVTQKSHVNTMLDSTKKGLLYDKSPSPTLIDLQNDIESVDVDDAVLEEFEEQCVLEMSSSNLRELSLTHLTLPMLETSVENYRQCGDASFIVNTIRTVFSSPEALNASFNRILTTNELQSSKQNASFVMTSPTSERCELNLSAVREAYMLLLDLEPKETFVQPLQNSAEIHLKTLQTCKVEPSKVLQLVILLENPLVLENNDLLQTFCCVVANLETRTRDSFVEVLVEYDRMSFQRVLKAVQRLLSSRVHTSQCSEPHIIAICMMLATLHEVNFVLKNRVRSLVAISEFYNIELSQKLDYKLEYEKWRIQSEKSQGSSEAVSSMSILDFPFVLEPASKVRIMRIHAMRQMGLEYRDAILYQAKVNQAKKVYEDGEMTVEDSVKSAMSPFLVLEVRRDHLIEDTLVQVKLKENDLKKALKIRYVGGGEEGLDLGGLQKEFFHIIINDIIQPDYGMFTYLEEVERMWINCNSLELESDLLFELVGTLLGVAIYNGIILDLHFPPVIYKKLQGCKTDLADLKDVQPLLARNLQSLLQYDGDIESTFCFTFEISRPFFDRVSTVSLKANGEDIAVTNENKEEYVHLYVDYLLNRSIAPQFDALSRGFHK</sequence>
<comment type="caution">
    <text evidence="5">Lacks conserved residue(s) required for the propagation of feature annotation.</text>
</comment>
<dbReference type="FunFam" id="3.30.2160.10:FF:000004">
    <property type="entry name" value="probable E3 ubiquitin-protein ligase HERC4 isoform X1"/>
    <property type="match status" value="1"/>
</dbReference>
<dbReference type="OrthoDB" id="5981550at2759"/>
<dbReference type="PROSITE" id="PS50237">
    <property type="entry name" value="HECT"/>
    <property type="match status" value="1"/>
</dbReference>
<dbReference type="Gene3D" id="6.10.130.10">
    <property type="entry name" value="Ubiquitin-protein ligase E3A, N-terminal zinc-binding domain (AZUL)"/>
    <property type="match status" value="1"/>
</dbReference>
<feature type="non-terminal residue" evidence="7">
    <location>
        <position position="1"/>
    </location>
</feature>
<keyword evidence="4 5" id="KW-0833">Ubl conjugation pathway</keyword>
<dbReference type="PANTHER" id="PTHR45700">
    <property type="entry name" value="UBIQUITIN-PROTEIN LIGASE E3C"/>
    <property type="match status" value="1"/>
</dbReference>
<proteinExistence type="predicted"/>
<dbReference type="InterPro" id="IPR032353">
    <property type="entry name" value="AZUL"/>
</dbReference>
<dbReference type="EC" id="2.3.2.26" evidence="2"/>
<keyword evidence="3" id="KW-0808">Transferase</keyword>
<keyword evidence="8" id="KW-1185">Reference proteome</keyword>
<evidence type="ECO:0000313" key="8">
    <source>
        <dbReference type="Proteomes" id="UP001152795"/>
    </source>
</evidence>
<dbReference type="Pfam" id="PF00632">
    <property type="entry name" value="HECT"/>
    <property type="match status" value="1"/>
</dbReference>
<dbReference type="GO" id="GO:0016874">
    <property type="term" value="F:ligase activity"/>
    <property type="evidence" value="ECO:0007669"/>
    <property type="project" value="UniProtKB-KW"/>
</dbReference>
<comment type="catalytic activity">
    <reaction evidence="1">
        <text>S-ubiquitinyl-[E2 ubiquitin-conjugating enzyme]-L-cysteine + [acceptor protein]-L-lysine = [E2 ubiquitin-conjugating enzyme]-L-cysteine + N(6)-ubiquitinyl-[acceptor protein]-L-lysine.</text>
        <dbReference type="EC" id="2.3.2.26"/>
    </reaction>
</comment>
<dbReference type="GO" id="GO:0000209">
    <property type="term" value="P:protein polyubiquitination"/>
    <property type="evidence" value="ECO:0007669"/>
    <property type="project" value="InterPro"/>
</dbReference>
<evidence type="ECO:0000256" key="1">
    <source>
        <dbReference type="ARBA" id="ARBA00000885"/>
    </source>
</evidence>
<evidence type="ECO:0000256" key="2">
    <source>
        <dbReference type="ARBA" id="ARBA00012485"/>
    </source>
</evidence>
<gene>
    <name evidence="7" type="ORF">PACLA_8A021267</name>
</gene>
<comment type="caution">
    <text evidence="7">The sequence shown here is derived from an EMBL/GenBank/DDBJ whole genome shotgun (WGS) entry which is preliminary data.</text>
</comment>
<dbReference type="InterPro" id="IPR000569">
    <property type="entry name" value="HECT_dom"/>
</dbReference>
<dbReference type="Proteomes" id="UP001152795">
    <property type="component" value="Unassembled WGS sequence"/>
</dbReference>
<name>A0A7D9EAA9_PARCT</name>
<protein>
    <recommendedName>
        <fullName evidence="2">HECT-type E3 ubiquitin transferase</fullName>
        <ecNumber evidence="2">2.3.2.26</ecNumber>
    </recommendedName>
</protein>
<reference evidence="7" key="1">
    <citation type="submission" date="2020-04" db="EMBL/GenBank/DDBJ databases">
        <authorList>
            <person name="Alioto T."/>
            <person name="Alioto T."/>
            <person name="Gomez Garrido J."/>
        </authorList>
    </citation>
    <scope>NUCLEOTIDE SEQUENCE</scope>
    <source>
        <strain evidence="7">A484AB</strain>
    </source>
</reference>
<dbReference type="SUPFAM" id="SSF56204">
    <property type="entry name" value="Hect, E3 ligase catalytic domain"/>
    <property type="match status" value="1"/>
</dbReference>
<evidence type="ECO:0000259" key="6">
    <source>
        <dbReference type="PROSITE" id="PS50237"/>
    </source>
</evidence>
<keyword evidence="7" id="KW-0436">Ligase</keyword>